<evidence type="ECO:0000313" key="5">
    <source>
        <dbReference type="EMBL" id="ACY20458.1"/>
    </source>
</evidence>
<protein>
    <submittedName>
        <fullName evidence="5">Heat shock protein 70</fullName>
    </submittedName>
</protein>
<dbReference type="Gene3D" id="3.30.420.40">
    <property type="match status" value="2"/>
</dbReference>
<evidence type="ECO:0000256" key="1">
    <source>
        <dbReference type="ARBA" id="ARBA00022741"/>
    </source>
</evidence>
<dbReference type="STRING" id="526226.Gbro_1150"/>
<evidence type="ECO:0000256" key="2">
    <source>
        <dbReference type="ARBA" id="ARBA00022840"/>
    </source>
</evidence>
<reference evidence="6" key="1">
    <citation type="submission" date="2009-10" db="EMBL/GenBank/DDBJ databases">
        <title>The complete chromosome of Gordonia bronchialis DSM 43247.</title>
        <authorList>
            <consortium name="US DOE Joint Genome Institute (JGI-PGF)"/>
            <person name="Lucas S."/>
            <person name="Copeland A."/>
            <person name="Lapidus A."/>
            <person name="Glavina del Rio T."/>
            <person name="Dalin E."/>
            <person name="Tice H."/>
            <person name="Bruce D."/>
            <person name="Goodwin L."/>
            <person name="Pitluck S."/>
            <person name="Kyrpides N."/>
            <person name="Mavromatis K."/>
            <person name="Ivanova N."/>
            <person name="Ovchinnikova G."/>
            <person name="Saunders E."/>
            <person name="Brettin T."/>
            <person name="Detter J.C."/>
            <person name="Han C."/>
            <person name="Larimer F."/>
            <person name="Land M."/>
            <person name="Hauser L."/>
            <person name="Markowitz V."/>
            <person name="Cheng J.-F."/>
            <person name="Hugenholtz P."/>
            <person name="Woyke T."/>
            <person name="Wu D."/>
            <person name="Jando M."/>
            <person name="Schneider S."/>
            <person name="Goeker M."/>
            <person name="Klenk H.-P."/>
            <person name="Eisen J.A."/>
        </authorList>
    </citation>
    <scope>NUCLEOTIDE SEQUENCE [LARGE SCALE GENOMIC DNA]</scope>
    <source>
        <strain evidence="6">ATCC 25592 / DSM 43247 / BCRC 13721 / JCM 3198 / KCTC 3076 / NBRC 16047 / NCTC 10667</strain>
    </source>
</reference>
<reference evidence="5 6" key="2">
    <citation type="journal article" date="2010" name="Stand. Genomic Sci.">
        <title>Complete genome sequence of Gordonia bronchialis type strain (3410).</title>
        <authorList>
            <person name="Ivanova N."/>
            <person name="Sikorski J."/>
            <person name="Jando M."/>
            <person name="Lapidus A."/>
            <person name="Nolan M."/>
            <person name="Lucas S."/>
            <person name="Del Rio T.G."/>
            <person name="Tice H."/>
            <person name="Copeland A."/>
            <person name="Cheng J.F."/>
            <person name="Chen F."/>
            <person name="Bruce D."/>
            <person name="Goodwin L."/>
            <person name="Pitluck S."/>
            <person name="Mavromatis K."/>
            <person name="Ovchinnikova G."/>
            <person name="Pati A."/>
            <person name="Chen A."/>
            <person name="Palaniappan K."/>
            <person name="Land M."/>
            <person name="Hauser L."/>
            <person name="Chang Y.J."/>
            <person name="Jeffries C.D."/>
            <person name="Chain P."/>
            <person name="Saunders E."/>
            <person name="Han C."/>
            <person name="Detter J.C."/>
            <person name="Brettin T."/>
            <person name="Rohde M."/>
            <person name="Goker M."/>
            <person name="Bristow J."/>
            <person name="Eisen J.A."/>
            <person name="Markowitz V."/>
            <person name="Hugenholtz P."/>
            <person name="Klenk H.P."/>
            <person name="Kyrpides N.C."/>
        </authorList>
    </citation>
    <scope>NUCLEOTIDE SEQUENCE [LARGE SCALE GENOMIC DNA]</scope>
    <source>
        <strain evidence="6">ATCC 25592 / DSM 43247 / BCRC 13721 / JCM 3198 / KCTC 3076 / NBRC 16047 / NCTC 10667</strain>
    </source>
</reference>
<accession>D0L506</accession>
<dbReference type="Proteomes" id="UP000001219">
    <property type="component" value="Chromosome"/>
</dbReference>
<dbReference type="KEGG" id="gbr:Gbro_1150"/>
<dbReference type="PANTHER" id="PTHR19375">
    <property type="entry name" value="HEAT SHOCK PROTEIN 70KDA"/>
    <property type="match status" value="1"/>
</dbReference>
<evidence type="ECO:0000313" key="6">
    <source>
        <dbReference type="Proteomes" id="UP000001219"/>
    </source>
</evidence>
<dbReference type="InterPro" id="IPR043129">
    <property type="entry name" value="ATPase_NBD"/>
</dbReference>
<keyword evidence="1" id="KW-0547">Nucleotide-binding</keyword>
<dbReference type="GO" id="GO:0005524">
    <property type="term" value="F:ATP binding"/>
    <property type="evidence" value="ECO:0007669"/>
    <property type="project" value="UniProtKB-KW"/>
</dbReference>
<dbReference type="eggNOG" id="COG0443">
    <property type="taxonomic scope" value="Bacteria"/>
</dbReference>
<keyword evidence="2" id="KW-0067">ATP-binding</keyword>
<gene>
    <name evidence="5" type="ordered locus">Gbro_1150</name>
</gene>
<dbReference type="AlphaFoldDB" id="D0L506"/>
<sequence length="414" mass="44205">MEDVKRRLCIDFGTSNTAAAYRVGAGEPVVVPLSPAAVAMPSAVFADGATVQVGAAAVARRLQRPDAFEATPKARIAEGEVELGDRFWPVEDLIAAVLRYVTRAALAHSGLPAFDSVILTHPDKWSERRKRVLRHAAQRAGVRPDQIRTASESLAAAWYYVYRGHDVAAGERMCVFDFGAGTCDVAVLRRERDGNFTVIGSGGDNHLGGRDFDARLMRWVLDEAAELDPALAERLRNPSAQLVLAENVRVAKEALSESAQAAIELPDAGRSLLLTRREFESMITPFVDRATELTREAITGADAVQASAGESSDARLAVYVTGGTSSIPLVQSALSVLGRVARIGDPKVVVAQGGLLRSNKYRGATVGGDTGPRCARGQPRSPSGTRSSDHLSRRRTRGCGGRGVGTRRPICAGR</sequence>
<dbReference type="Pfam" id="PF00012">
    <property type="entry name" value="HSP70"/>
    <property type="match status" value="1"/>
</dbReference>
<dbReference type="GO" id="GO:0140662">
    <property type="term" value="F:ATP-dependent protein folding chaperone"/>
    <property type="evidence" value="ECO:0007669"/>
    <property type="project" value="InterPro"/>
</dbReference>
<evidence type="ECO:0000256" key="4">
    <source>
        <dbReference type="SAM" id="MobiDB-lite"/>
    </source>
</evidence>
<dbReference type="InterPro" id="IPR013126">
    <property type="entry name" value="Hsp_70_fam"/>
</dbReference>
<evidence type="ECO:0000256" key="3">
    <source>
        <dbReference type="ARBA" id="ARBA00023186"/>
    </source>
</evidence>
<dbReference type="EMBL" id="CP001802">
    <property type="protein sequence ID" value="ACY20458.1"/>
    <property type="molecule type" value="Genomic_DNA"/>
</dbReference>
<dbReference type="HOGENOM" id="CLU_005965_12_0_11"/>
<dbReference type="Gene3D" id="3.90.640.10">
    <property type="entry name" value="Actin, Chain A, domain 4"/>
    <property type="match status" value="1"/>
</dbReference>
<proteinExistence type="predicted"/>
<keyword evidence="3" id="KW-0143">Chaperone</keyword>
<keyword evidence="6" id="KW-1185">Reference proteome</keyword>
<keyword evidence="5" id="KW-0346">Stress response</keyword>
<feature type="region of interest" description="Disordered" evidence="4">
    <location>
        <begin position="362"/>
        <end position="414"/>
    </location>
</feature>
<name>D0L506_GORB4</name>
<dbReference type="PRINTS" id="PR00301">
    <property type="entry name" value="HEATSHOCK70"/>
</dbReference>
<organism evidence="5 6">
    <name type="scientific">Gordonia bronchialis (strain ATCC 25592 / DSM 43247 / BCRC 13721 / JCM 3198 / KCTC 3076 / NBRC 16047 / NCTC 10667)</name>
    <name type="common">Rhodococcus bronchialis</name>
    <dbReference type="NCBI Taxonomy" id="526226"/>
    <lineage>
        <taxon>Bacteria</taxon>
        <taxon>Bacillati</taxon>
        <taxon>Actinomycetota</taxon>
        <taxon>Actinomycetes</taxon>
        <taxon>Mycobacteriales</taxon>
        <taxon>Gordoniaceae</taxon>
        <taxon>Gordonia</taxon>
    </lineage>
</organism>
<dbReference type="RefSeq" id="WP_012833035.1">
    <property type="nucleotide sequence ID" value="NC_013441.1"/>
</dbReference>
<dbReference type="SUPFAM" id="SSF53067">
    <property type="entry name" value="Actin-like ATPase domain"/>
    <property type="match status" value="2"/>
</dbReference>